<dbReference type="OrthoDB" id="8123891at2759"/>
<protein>
    <recommendedName>
        <fullName evidence="2">Pre-C2HC domain-containing protein</fullName>
    </recommendedName>
</protein>
<dbReference type="InterPro" id="IPR006579">
    <property type="entry name" value="Pre_C2HC_dom"/>
</dbReference>
<feature type="domain" description="Pre-C2HC" evidence="2">
    <location>
        <begin position="117"/>
        <end position="180"/>
    </location>
</feature>
<evidence type="ECO:0000259" key="2">
    <source>
        <dbReference type="Pfam" id="PF07530"/>
    </source>
</evidence>
<reference evidence="3" key="1">
    <citation type="submission" date="2020-08" db="EMBL/GenBank/DDBJ databases">
        <title>Multicomponent nature underlies the extraordinary mechanical properties of spider dragline silk.</title>
        <authorList>
            <person name="Kono N."/>
            <person name="Nakamura H."/>
            <person name="Mori M."/>
            <person name="Yoshida Y."/>
            <person name="Ohtoshi R."/>
            <person name="Malay A.D."/>
            <person name="Moran D.A.P."/>
            <person name="Tomita M."/>
            <person name="Numata K."/>
            <person name="Arakawa K."/>
        </authorList>
    </citation>
    <scope>NUCLEOTIDE SEQUENCE</scope>
</reference>
<comment type="caution">
    <text evidence="3">The sequence shown here is derived from an EMBL/GenBank/DDBJ whole genome shotgun (WGS) entry which is preliminary data.</text>
</comment>
<dbReference type="Pfam" id="PF07530">
    <property type="entry name" value="PRE_C2HC"/>
    <property type="match status" value="1"/>
</dbReference>
<name>A0A8X6UBY1_NEPPI</name>
<keyword evidence="4" id="KW-1185">Reference proteome</keyword>
<evidence type="ECO:0000313" key="4">
    <source>
        <dbReference type="Proteomes" id="UP000887013"/>
    </source>
</evidence>
<dbReference type="Proteomes" id="UP000887013">
    <property type="component" value="Unassembled WGS sequence"/>
</dbReference>
<dbReference type="AlphaFoldDB" id="A0A8X6UBY1"/>
<organism evidence="3 4">
    <name type="scientific">Nephila pilipes</name>
    <name type="common">Giant wood spider</name>
    <name type="synonym">Nephila maculata</name>
    <dbReference type="NCBI Taxonomy" id="299642"/>
    <lineage>
        <taxon>Eukaryota</taxon>
        <taxon>Metazoa</taxon>
        <taxon>Ecdysozoa</taxon>
        <taxon>Arthropoda</taxon>
        <taxon>Chelicerata</taxon>
        <taxon>Arachnida</taxon>
        <taxon>Araneae</taxon>
        <taxon>Araneomorphae</taxon>
        <taxon>Entelegynae</taxon>
        <taxon>Araneoidea</taxon>
        <taxon>Nephilidae</taxon>
        <taxon>Nephila</taxon>
    </lineage>
</organism>
<gene>
    <name evidence="3" type="ORF">NPIL_94731</name>
</gene>
<sequence length="192" mass="21703">MEASDVTPTPSLPASPLLSRQPIIPPSSPPRKMAPSITIDKVPNAAALLKTLRNVIKIKLTAKLKGTSLTIFPQTAYAYHMIRRYIDEQQLKAHTYMVPDDKKIHSVIRDITIDMPTEEIVKELSEKSLTDDEIHVMSNKRNGLPMPLFLVTLAKYADKQKKKKKYNVTILGYMEVKVEALSLSLTHKKVWL</sequence>
<dbReference type="EMBL" id="BMAW01079365">
    <property type="protein sequence ID" value="GFU15010.1"/>
    <property type="molecule type" value="Genomic_DNA"/>
</dbReference>
<proteinExistence type="predicted"/>
<evidence type="ECO:0000313" key="3">
    <source>
        <dbReference type="EMBL" id="GFU15010.1"/>
    </source>
</evidence>
<feature type="region of interest" description="Disordered" evidence="1">
    <location>
        <begin position="1"/>
        <end position="35"/>
    </location>
</feature>
<evidence type="ECO:0000256" key="1">
    <source>
        <dbReference type="SAM" id="MobiDB-lite"/>
    </source>
</evidence>
<feature type="compositionally biased region" description="Low complexity" evidence="1">
    <location>
        <begin position="12"/>
        <end position="22"/>
    </location>
</feature>
<accession>A0A8X6UBY1</accession>